<gene>
    <name evidence="2" type="ORF">NEF87_002354</name>
</gene>
<reference evidence="2" key="1">
    <citation type="submission" date="2022-09" db="EMBL/GenBank/DDBJ databases">
        <title>Actin cytoskeleton and complex cell architecture in an #Asgard archaeon.</title>
        <authorList>
            <person name="Ponce Toledo R.I."/>
            <person name="Schleper C."/>
            <person name="Rodrigues Oliveira T."/>
            <person name="Wollweber F."/>
            <person name="Xu J."/>
            <person name="Rittmann S."/>
            <person name="Klingl A."/>
            <person name="Pilhofer M."/>
        </authorList>
    </citation>
    <scope>NUCLEOTIDE SEQUENCE</scope>
    <source>
        <strain evidence="2">B-35</strain>
    </source>
</reference>
<dbReference type="Proteomes" id="UP001208689">
    <property type="component" value="Chromosome"/>
</dbReference>
<evidence type="ECO:0000313" key="2">
    <source>
        <dbReference type="EMBL" id="UYP46069.1"/>
    </source>
</evidence>
<accession>A0ABY6HU48</accession>
<proteinExistence type="predicted"/>
<keyword evidence="1" id="KW-0812">Transmembrane</keyword>
<name>A0ABY6HU48_9ARCH</name>
<feature type="transmembrane region" description="Helical" evidence="1">
    <location>
        <begin position="6"/>
        <end position="29"/>
    </location>
</feature>
<keyword evidence="3" id="KW-1185">Reference proteome</keyword>
<organism evidence="2 3">
    <name type="scientific">Candidatus Lokiarchaeum ossiferum</name>
    <dbReference type="NCBI Taxonomy" id="2951803"/>
    <lineage>
        <taxon>Archaea</taxon>
        <taxon>Promethearchaeati</taxon>
        <taxon>Promethearchaeota</taxon>
        <taxon>Promethearchaeia</taxon>
        <taxon>Promethearchaeales</taxon>
        <taxon>Promethearchaeaceae</taxon>
        <taxon>Candidatus Lokiarchaeum</taxon>
    </lineage>
</organism>
<dbReference type="EMBL" id="CP104013">
    <property type="protein sequence ID" value="UYP46069.1"/>
    <property type="molecule type" value="Genomic_DNA"/>
</dbReference>
<keyword evidence="1" id="KW-1133">Transmembrane helix</keyword>
<protein>
    <submittedName>
        <fullName evidence="2">Uncharacterized protein</fullName>
    </submittedName>
</protein>
<keyword evidence="1" id="KW-0472">Membrane</keyword>
<evidence type="ECO:0000313" key="3">
    <source>
        <dbReference type="Proteomes" id="UP001208689"/>
    </source>
</evidence>
<sequence length="75" mass="8588">MMEDLNGFSIGMIVVVTVFSLSLLISWILDKRSKNTHIQTHHPDVPQESERNLDRFHGDERTITHAFNIGLNSLN</sequence>
<evidence type="ECO:0000256" key="1">
    <source>
        <dbReference type="SAM" id="Phobius"/>
    </source>
</evidence>